<name>F4RXF8_MELLP</name>
<dbReference type="InterPro" id="IPR050314">
    <property type="entry name" value="Glycosyl_Hydrlase_18"/>
</dbReference>
<dbReference type="GeneID" id="18927702"/>
<dbReference type="PROSITE" id="PS01095">
    <property type="entry name" value="GH18_1"/>
    <property type="match status" value="1"/>
</dbReference>
<dbReference type="Proteomes" id="UP000001072">
    <property type="component" value="Unassembled WGS sequence"/>
</dbReference>
<comment type="catalytic activity">
    <reaction evidence="1">
        <text>Random endo-hydrolysis of N-acetyl-beta-D-glucosaminide (1-&gt;4)-beta-linkages in chitin and chitodextrins.</text>
        <dbReference type="EC" id="3.2.1.14"/>
    </reaction>
</comment>
<evidence type="ECO:0000256" key="1">
    <source>
        <dbReference type="ARBA" id="ARBA00000822"/>
    </source>
</evidence>
<evidence type="ECO:0000313" key="10">
    <source>
        <dbReference type="EMBL" id="EGG02959.1"/>
    </source>
</evidence>
<feature type="domain" description="GH18" evidence="9">
    <location>
        <begin position="1"/>
        <end position="371"/>
    </location>
</feature>
<evidence type="ECO:0000313" key="11">
    <source>
        <dbReference type="Proteomes" id="UP000001072"/>
    </source>
</evidence>
<keyword evidence="3" id="KW-0146">Chitin degradation</keyword>
<dbReference type="eggNOG" id="KOG2806">
    <property type="taxonomic scope" value="Eukaryota"/>
</dbReference>
<evidence type="ECO:0000259" key="9">
    <source>
        <dbReference type="PROSITE" id="PS51910"/>
    </source>
</evidence>
<evidence type="ECO:0000256" key="4">
    <source>
        <dbReference type="ARBA" id="ARBA00023277"/>
    </source>
</evidence>
<dbReference type="InParanoid" id="F4RXF8"/>
<dbReference type="VEuPathDB" id="FungiDB:MELLADRAFT_38293"/>
<sequence>VGKIPWEDYTHLDYFVIKSPSSPEAELEIEDEENLKEFVKAGKSHNVTISLTLGGWTGSVYFSSLVSSDSNRKSFAKNIAKTIKKYGFDGIDLDWEYPNVPGQDGNQISKDDSANFLKFLQVLRIELGPQSRISAAVSVHGFMGSDGEYLKDHKSYAKVLDFITIMAYDLYGPSSTPVVGPNAPLFDTCNDPGMKYSVDQAIQTWTSTGFPASQILLGIPSYGYQYQLETSKLNVTHFSDKTDQTSLFFGSIDQSKQGKGAKNGQQTPTSCGSPTDDGNFVFKDLMTCGFLSSDGTTGLNGFERHYDNCTHTPLLFNPTSKLLIAYDDQDSLAEKTKFAKSKGLAGINIFDAAGDTQSKLLLKSIKKALYS</sequence>
<evidence type="ECO:0000256" key="8">
    <source>
        <dbReference type="RuleBase" id="RU004453"/>
    </source>
</evidence>
<dbReference type="PANTHER" id="PTHR11177">
    <property type="entry name" value="CHITINASE"/>
    <property type="match status" value="1"/>
</dbReference>
<dbReference type="InterPro" id="IPR017853">
    <property type="entry name" value="GH"/>
</dbReference>
<dbReference type="EMBL" id="GL883127">
    <property type="protein sequence ID" value="EGG02959.1"/>
    <property type="molecule type" value="Genomic_DNA"/>
</dbReference>
<dbReference type="InterPro" id="IPR001579">
    <property type="entry name" value="Glyco_hydro_18_chit_AS"/>
</dbReference>
<dbReference type="InterPro" id="IPR029070">
    <property type="entry name" value="Chitinase_insertion_sf"/>
</dbReference>
<dbReference type="PROSITE" id="PS51910">
    <property type="entry name" value="GH18_2"/>
    <property type="match status" value="1"/>
</dbReference>
<evidence type="ECO:0000256" key="6">
    <source>
        <dbReference type="ARBA" id="ARBA00023326"/>
    </source>
</evidence>
<gene>
    <name evidence="10" type="ORF">MELLADRAFT_38293</name>
</gene>
<keyword evidence="11" id="KW-1185">Reference proteome</keyword>
<dbReference type="InterPro" id="IPR011583">
    <property type="entry name" value="Chitinase_II/V-like_cat"/>
</dbReference>
<dbReference type="SMART" id="SM00636">
    <property type="entry name" value="Glyco_18"/>
    <property type="match status" value="1"/>
</dbReference>
<dbReference type="RefSeq" id="XP_007413752.1">
    <property type="nucleotide sequence ID" value="XM_007413690.1"/>
</dbReference>
<dbReference type="AlphaFoldDB" id="F4RXF8"/>
<evidence type="ECO:0000256" key="3">
    <source>
        <dbReference type="ARBA" id="ARBA00023024"/>
    </source>
</evidence>
<dbReference type="GO" id="GO:0005576">
    <property type="term" value="C:extracellular region"/>
    <property type="evidence" value="ECO:0007669"/>
    <property type="project" value="TreeGrafter"/>
</dbReference>
<dbReference type="SUPFAM" id="SSF51445">
    <property type="entry name" value="(Trans)glycosidases"/>
    <property type="match status" value="1"/>
</dbReference>
<keyword evidence="2 7" id="KW-0378">Hydrolase</keyword>
<dbReference type="GO" id="GO:0006032">
    <property type="term" value="P:chitin catabolic process"/>
    <property type="evidence" value="ECO:0007669"/>
    <property type="project" value="UniProtKB-KW"/>
</dbReference>
<protein>
    <submittedName>
        <fullName evidence="10">Family 18 glycoside hydrolase</fullName>
    </submittedName>
</protein>
<comment type="similarity">
    <text evidence="8">Belongs to the glycosyl hydrolase 18 family.</text>
</comment>
<evidence type="ECO:0000256" key="2">
    <source>
        <dbReference type="ARBA" id="ARBA00022801"/>
    </source>
</evidence>
<organism evidence="11">
    <name type="scientific">Melampsora larici-populina (strain 98AG31 / pathotype 3-4-7)</name>
    <name type="common">Poplar leaf rust fungus</name>
    <dbReference type="NCBI Taxonomy" id="747676"/>
    <lineage>
        <taxon>Eukaryota</taxon>
        <taxon>Fungi</taxon>
        <taxon>Dikarya</taxon>
        <taxon>Basidiomycota</taxon>
        <taxon>Pucciniomycotina</taxon>
        <taxon>Pucciniomycetes</taxon>
        <taxon>Pucciniales</taxon>
        <taxon>Melampsoraceae</taxon>
        <taxon>Melampsora</taxon>
    </lineage>
</organism>
<dbReference type="PANTHER" id="PTHR11177:SF317">
    <property type="entry name" value="CHITINASE 12-RELATED"/>
    <property type="match status" value="1"/>
</dbReference>
<dbReference type="Gene3D" id="3.10.50.10">
    <property type="match status" value="1"/>
</dbReference>
<dbReference type="KEGG" id="mlr:MELLADRAFT_38293"/>
<dbReference type="GO" id="GO:0000272">
    <property type="term" value="P:polysaccharide catabolic process"/>
    <property type="evidence" value="ECO:0007669"/>
    <property type="project" value="UniProtKB-KW"/>
</dbReference>
<dbReference type="InterPro" id="IPR001223">
    <property type="entry name" value="Glyco_hydro18_cat"/>
</dbReference>
<proteinExistence type="inferred from homology"/>
<keyword evidence="4" id="KW-0119">Carbohydrate metabolism</keyword>
<feature type="non-terminal residue" evidence="10">
    <location>
        <position position="1"/>
    </location>
</feature>
<dbReference type="Pfam" id="PF00704">
    <property type="entry name" value="Glyco_hydro_18"/>
    <property type="match status" value="1"/>
</dbReference>
<keyword evidence="6" id="KW-0624">Polysaccharide degradation</keyword>
<keyword evidence="5 7" id="KW-0326">Glycosidase</keyword>
<dbReference type="Gene3D" id="3.20.20.80">
    <property type="entry name" value="Glycosidases"/>
    <property type="match status" value="2"/>
</dbReference>
<dbReference type="GO" id="GO:0008843">
    <property type="term" value="F:endochitinase activity"/>
    <property type="evidence" value="ECO:0007669"/>
    <property type="project" value="UniProtKB-EC"/>
</dbReference>
<evidence type="ECO:0000256" key="7">
    <source>
        <dbReference type="RuleBase" id="RU000489"/>
    </source>
</evidence>
<dbReference type="GO" id="GO:0008061">
    <property type="term" value="F:chitin binding"/>
    <property type="evidence" value="ECO:0007669"/>
    <property type="project" value="InterPro"/>
</dbReference>
<evidence type="ECO:0000256" key="5">
    <source>
        <dbReference type="ARBA" id="ARBA00023295"/>
    </source>
</evidence>
<reference evidence="11" key="1">
    <citation type="journal article" date="2011" name="Proc. Natl. Acad. Sci. U.S.A.">
        <title>Obligate biotrophy features unraveled by the genomic analysis of rust fungi.</title>
        <authorList>
            <person name="Duplessis S."/>
            <person name="Cuomo C.A."/>
            <person name="Lin Y.-C."/>
            <person name="Aerts A."/>
            <person name="Tisserant E."/>
            <person name="Veneault-Fourrey C."/>
            <person name="Joly D.L."/>
            <person name="Hacquard S."/>
            <person name="Amselem J."/>
            <person name="Cantarel B.L."/>
            <person name="Chiu R."/>
            <person name="Coutinho P.M."/>
            <person name="Feau N."/>
            <person name="Field M."/>
            <person name="Frey P."/>
            <person name="Gelhaye E."/>
            <person name="Goldberg J."/>
            <person name="Grabherr M.G."/>
            <person name="Kodira C.D."/>
            <person name="Kohler A."/>
            <person name="Kuees U."/>
            <person name="Lindquist E.A."/>
            <person name="Lucas S.M."/>
            <person name="Mago R."/>
            <person name="Mauceli E."/>
            <person name="Morin E."/>
            <person name="Murat C."/>
            <person name="Pangilinan J.L."/>
            <person name="Park R."/>
            <person name="Pearson M."/>
            <person name="Quesneville H."/>
            <person name="Rouhier N."/>
            <person name="Sakthikumar S."/>
            <person name="Salamov A.A."/>
            <person name="Schmutz J."/>
            <person name="Selles B."/>
            <person name="Shapiro H."/>
            <person name="Tanguay P."/>
            <person name="Tuskan G.A."/>
            <person name="Henrissat B."/>
            <person name="Van de Peer Y."/>
            <person name="Rouze P."/>
            <person name="Ellis J.G."/>
            <person name="Dodds P.N."/>
            <person name="Schein J.E."/>
            <person name="Zhong S."/>
            <person name="Hamelin R.C."/>
            <person name="Grigoriev I.V."/>
            <person name="Szabo L.J."/>
            <person name="Martin F."/>
        </authorList>
    </citation>
    <scope>NUCLEOTIDE SEQUENCE [LARGE SCALE GENOMIC DNA]</scope>
    <source>
        <strain evidence="11">98AG31 / pathotype 3-4-7</strain>
    </source>
</reference>
<accession>F4RXF8</accession>
<dbReference type="HOGENOM" id="CLU_002833_6_3_1"/>
<dbReference type="STRING" id="747676.F4RXF8"/>
<dbReference type="OrthoDB" id="73875at2759"/>